<proteinExistence type="inferred from homology"/>
<feature type="domain" description="Peptide methionine sulphoxide reductase MsrA" evidence="5">
    <location>
        <begin position="3"/>
        <end position="157"/>
    </location>
</feature>
<dbReference type="EC" id="1.8.4.11" evidence="2"/>
<dbReference type="AlphaFoldDB" id="A0A8H7PXD4"/>
<keyword evidence="7" id="KW-1185">Reference proteome</keyword>
<comment type="similarity">
    <text evidence="1">Belongs to the MsrA Met sulfoxide reductase family.</text>
</comment>
<dbReference type="HAMAP" id="MF_01401">
    <property type="entry name" value="MsrA"/>
    <property type="match status" value="1"/>
</dbReference>
<evidence type="ECO:0000313" key="6">
    <source>
        <dbReference type="EMBL" id="KAG2181856.1"/>
    </source>
</evidence>
<dbReference type="PANTHER" id="PTHR43774:SF1">
    <property type="entry name" value="PEPTIDE METHIONINE SULFOXIDE REDUCTASE MSRA 2"/>
    <property type="match status" value="1"/>
</dbReference>
<dbReference type="Gene3D" id="3.30.1060.10">
    <property type="entry name" value="Peptide methionine sulphoxide reductase MsrA"/>
    <property type="match status" value="1"/>
</dbReference>
<evidence type="ECO:0000256" key="4">
    <source>
        <dbReference type="ARBA" id="ARBA00030643"/>
    </source>
</evidence>
<evidence type="ECO:0000256" key="2">
    <source>
        <dbReference type="ARBA" id="ARBA00012502"/>
    </source>
</evidence>
<dbReference type="OrthoDB" id="77405at2759"/>
<evidence type="ECO:0000256" key="1">
    <source>
        <dbReference type="ARBA" id="ARBA00005591"/>
    </source>
</evidence>
<dbReference type="GO" id="GO:0008113">
    <property type="term" value="F:peptide-methionine (S)-S-oxide reductase activity"/>
    <property type="evidence" value="ECO:0007669"/>
    <property type="project" value="UniProtKB-EC"/>
</dbReference>
<dbReference type="InterPro" id="IPR036509">
    <property type="entry name" value="Met_Sox_Rdtase_MsrA_sf"/>
</dbReference>
<gene>
    <name evidence="6" type="ORF">INT44_008672</name>
</gene>
<dbReference type="InterPro" id="IPR002569">
    <property type="entry name" value="Met_Sox_Rdtase_MsrA_dom"/>
</dbReference>
<keyword evidence="3" id="KW-0560">Oxidoreductase</keyword>
<evidence type="ECO:0000313" key="7">
    <source>
        <dbReference type="Proteomes" id="UP000612746"/>
    </source>
</evidence>
<dbReference type="Proteomes" id="UP000612746">
    <property type="component" value="Unassembled WGS sequence"/>
</dbReference>
<organism evidence="6 7">
    <name type="scientific">Umbelopsis vinacea</name>
    <dbReference type="NCBI Taxonomy" id="44442"/>
    <lineage>
        <taxon>Eukaryota</taxon>
        <taxon>Fungi</taxon>
        <taxon>Fungi incertae sedis</taxon>
        <taxon>Mucoromycota</taxon>
        <taxon>Mucoromycotina</taxon>
        <taxon>Umbelopsidomycetes</taxon>
        <taxon>Umbelopsidales</taxon>
        <taxon>Umbelopsidaceae</taxon>
        <taxon>Umbelopsis</taxon>
    </lineage>
</organism>
<accession>A0A8H7PXD4</accession>
<sequence length="164" mass="19104">MEKATFAAGCFWGVEHCFNKHYRQLGIQTKVGYSGGATEKPLYPEVKKDITGHAESIEIIFDPSKVGYAELVEFFYKMHDPTTLNYQGPDVGSQYRSVIFYHSKEQKEIAERVTEEVQNAHYQDQKIVTLIVPAVQFWDAEEYHQLYLEKNPEGYECPTHFLRW</sequence>
<comment type="caution">
    <text evidence="6">The sequence shown here is derived from an EMBL/GenBank/DDBJ whole genome shotgun (WGS) entry which is preliminary data.</text>
</comment>
<evidence type="ECO:0000259" key="5">
    <source>
        <dbReference type="Pfam" id="PF01625"/>
    </source>
</evidence>
<protein>
    <recommendedName>
        <fullName evidence="2">peptide-methionine (S)-S-oxide reductase</fullName>
        <ecNumber evidence="2">1.8.4.11</ecNumber>
    </recommendedName>
    <alternativeName>
        <fullName evidence="4">Peptide-methionine (S)-S-oxide reductase</fullName>
    </alternativeName>
</protein>
<evidence type="ECO:0000256" key="3">
    <source>
        <dbReference type="ARBA" id="ARBA00023002"/>
    </source>
</evidence>
<dbReference type="NCBIfam" id="TIGR00401">
    <property type="entry name" value="msrA"/>
    <property type="match status" value="1"/>
</dbReference>
<reference evidence="6" key="1">
    <citation type="submission" date="2020-12" db="EMBL/GenBank/DDBJ databases">
        <title>Metabolic potential, ecology and presence of endohyphal bacteria is reflected in genomic diversity of Mucoromycotina.</title>
        <authorList>
            <person name="Muszewska A."/>
            <person name="Okrasinska A."/>
            <person name="Steczkiewicz K."/>
            <person name="Drgas O."/>
            <person name="Orlowska M."/>
            <person name="Perlinska-Lenart U."/>
            <person name="Aleksandrzak-Piekarczyk T."/>
            <person name="Szatraj K."/>
            <person name="Zielenkiewicz U."/>
            <person name="Pilsyk S."/>
            <person name="Malc E."/>
            <person name="Mieczkowski P."/>
            <person name="Kruszewska J.S."/>
            <person name="Biernat P."/>
            <person name="Pawlowska J."/>
        </authorList>
    </citation>
    <scope>NUCLEOTIDE SEQUENCE</scope>
    <source>
        <strain evidence="6">WA0000051536</strain>
    </source>
</reference>
<name>A0A8H7PXD4_9FUNG</name>
<dbReference type="SUPFAM" id="SSF55068">
    <property type="entry name" value="Peptide methionine sulfoxide reductase"/>
    <property type="match status" value="1"/>
</dbReference>
<dbReference type="Pfam" id="PF01625">
    <property type="entry name" value="PMSR"/>
    <property type="match status" value="1"/>
</dbReference>
<dbReference type="EMBL" id="JAEPRA010000008">
    <property type="protein sequence ID" value="KAG2181856.1"/>
    <property type="molecule type" value="Genomic_DNA"/>
</dbReference>
<dbReference type="PANTHER" id="PTHR43774">
    <property type="entry name" value="PEPTIDE METHIONINE SULFOXIDE REDUCTASE"/>
    <property type="match status" value="1"/>
</dbReference>